<gene>
    <name evidence="1" type="ORF">AVDCRST_MAG19-2085</name>
</gene>
<sequence length="79" mass="9493">MVRKGRWKLLFDLFGRGELYDVERDPGELVNRFDDPALAPIRLEMVEELLAWTIRTEDDLPGARYLPKRADRNWYAHYR</sequence>
<proteinExistence type="predicted"/>
<accession>A0A6J4UZL9</accession>
<evidence type="ECO:0000313" key="1">
    <source>
        <dbReference type="EMBL" id="CAA9564221.1"/>
    </source>
</evidence>
<dbReference type="SUPFAM" id="SSF53649">
    <property type="entry name" value="Alkaline phosphatase-like"/>
    <property type="match status" value="1"/>
</dbReference>
<dbReference type="EC" id="3.1.6.6" evidence="1"/>
<keyword evidence="1" id="KW-0378">Hydrolase</keyword>
<dbReference type="GO" id="GO:0047753">
    <property type="term" value="F:choline-sulfatase activity"/>
    <property type="evidence" value="ECO:0007669"/>
    <property type="project" value="UniProtKB-EC"/>
</dbReference>
<protein>
    <submittedName>
        <fullName evidence="1">Choline-sulfatase</fullName>
        <ecNumber evidence="1">3.1.6.6</ecNumber>
    </submittedName>
</protein>
<reference evidence="1" key="1">
    <citation type="submission" date="2020-02" db="EMBL/GenBank/DDBJ databases">
        <authorList>
            <person name="Meier V. D."/>
        </authorList>
    </citation>
    <scope>NUCLEOTIDE SEQUENCE</scope>
    <source>
        <strain evidence="1">AVDCRST_MAG19</strain>
    </source>
</reference>
<name>A0A6J4UZL9_9BACT</name>
<dbReference type="AlphaFoldDB" id="A0A6J4UZL9"/>
<organism evidence="1">
    <name type="scientific">uncultured Thermomicrobiales bacterium</name>
    <dbReference type="NCBI Taxonomy" id="1645740"/>
    <lineage>
        <taxon>Bacteria</taxon>
        <taxon>Pseudomonadati</taxon>
        <taxon>Thermomicrobiota</taxon>
        <taxon>Thermomicrobia</taxon>
        <taxon>Thermomicrobiales</taxon>
        <taxon>environmental samples</taxon>
    </lineage>
</organism>
<dbReference type="InterPro" id="IPR017850">
    <property type="entry name" value="Alkaline_phosphatase_core_sf"/>
</dbReference>
<dbReference type="Gene3D" id="3.40.720.10">
    <property type="entry name" value="Alkaline Phosphatase, subunit A"/>
    <property type="match status" value="1"/>
</dbReference>
<dbReference type="EMBL" id="CADCWL010000094">
    <property type="protein sequence ID" value="CAA9564221.1"/>
    <property type="molecule type" value="Genomic_DNA"/>
</dbReference>